<feature type="transmembrane region" description="Helical" evidence="2">
    <location>
        <begin position="21"/>
        <end position="42"/>
    </location>
</feature>
<evidence type="ECO:0000313" key="4">
    <source>
        <dbReference type="Proteomes" id="UP000499080"/>
    </source>
</evidence>
<sequence>MLLAAFQNIKGLPHFGVLRMVFFNTFVPVRIINFYCLVLLSNSLENFQVSQCGSYPWCVLINGHSLLILVLLHTFRRFNDNHRRSPPYPLNGRPSKRGHEK</sequence>
<evidence type="ECO:0000313" key="3">
    <source>
        <dbReference type="EMBL" id="GBN99573.1"/>
    </source>
</evidence>
<keyword evidence="2" id="KW-0472">Membrane</keyword>
<accession>A0A4Y2TIK3</accession>
<comment type="caution">
    <text evidence="3">The sequence shown here is derived from an EMBL/GenBank/DDBJ whole genome shotgun (WGS) entry which is preliminary data.</text>
</comment>
<reference evidence="3 4" key="1">
    <citation type="journal article" date="2019" name="Sci. Rep.">
        <title>Orb-weaving spider Araneus ventricosus genome elucidates the spidroin gene catalogue.</title>
        <authorList>
            <person name="Kono N."/>
            <person name="Nakamura H."/>
            <person name="Ohtoshi R."/>
            <person name="Moran D.A.P."/>
            <person name="Shinohara A."/>
            <person name="Yoshida Y."/>
            <person name="Fujiwara M."/>
            <person name="Mori M."/>
            <person name="Tomita M."/>
            <person name="Arakawa K."/>
        </authorList>
    </citation>
    <scope>NUCLEOTIDE SEQUENCE [LARGE SCALE GENOMIC DNA]</scope>
</reference>
<evidence type="ECO:0000256" key="1">
    <source>
        <dbReference type="SAM" id="MobiDB-lite"/>
    </source>
</evidence>
<feature type="region of interest" description="Disordered" evidence="1">
    <location>
        <begin position="79"/>
        <end position="101"/>
    </location>
</feature>
<feature type="transmembrane region" description="Helical" evidence="2">
    <location>
        <begin position="54"/>
        <end position="75"/>
    </location>
</feature>
<name>A0A4Y2TIK3_ARAVE</name>
<proteinExistence type="predicted"/>
<gene>
    <name evidence="3" type="ORF">AVEN_166007_1</name>
</gene>
<organism evidence="3 4">
    <name type="scientific">Araneus ventricosus</name>
    <name type="common">Orbweaver spider</name>
    <name type="synonym">Epeira ventricosa</name>
    <dbReference type="NCBI Taxonomy" id="182803"/>
    <lineage>
        <taxon>Eukaryota</taxon>
        <taxon>Metazoa</taxon>
        <taxon>Ecdysozoa</taxon>
        <taxon>Arthropoda</taxon>
        <taxon>Chelicerata</taxon>
        <taxon>Arachnida</taxon>
        <taxon>Araneae</taxon>
        <taxon>Araneomorphae</taxon>
        <taxon>Entelegynae</taxon>
        <taxon>Araneoidea</taxon>
        <taxon>Araneidae</taxon>
        <taxon>Araneus</taxon>
    </lineage>
</organism>
<dbReference type="EMBL" id="BGPR01028419">
    <property type="protein sequence ID" value="GBN99573.1"/>
    <property type="molecule type" value="Genomic_DNA"/>
</dbReference>
<keyword evidence="2" id="KW-1133">Transmembrane helix</keyword>
<evidence type="ECO:0000256" key="2">
    <source>
        <dbReference type="SAM" id="Phobius"/>
    </source>
</evidence>
<keyword evidence="2" id="KW-0812">Transmembrane</keyword>
<dbReference type="Proteomes" id="UP000499080">
    <property type="component" value="Unassembled WGS sequence"/>
</dbReference>
<protein>
    <submittedName>
        <fullName evidence="3">Uncharacterized protein</fullName>
    </submittedName>
</protein>
<keyword evidence="4" id="KW-1185">Reference proteome</keyword>
<dbReference type="AlphaFoldDB" id="A0A4Y2TIK3"/>